<evidence type="ECO:0000256" key="4">
    <source>
        <dbReference type="ARBA" id="ARBA00022692"/>
    </source>
</evidence>
<feature type="domain" description="ABC transmembrane type-1" evidence="8">
    <location>
        <begin position="97"/>
        <end position="286"/>
    </location>
</feature>
<dbReference type="GO" id="GO:0005886">
    <property type="term" value="C:plasma membrane"/>
    <property type="evidence" value="ECO:0007669"/>
    <property type="project" value="UniProtKB-SubCell"/>
</dbReference>
<dbReference type="Gene3D" id="1.10.3720.10">
    <property type="entry name" value="MetI-like"/>
    <property type="match status" value="1"/>
</dbReference>
<evidence type="ECO:0000256" key="5">
    <source>
        <dbReference type="ARBA" id="ARBA00022989"/>
    </source>
</evidence>
<dbReference type="Pfam" id="PF00528">
    <property type="entry name" value="BPD_transp_1"/>
    <property type="match status" value="1"/>
</dbReference>
<comment type="subcellular location">
    <subcellularLocation>
        <location evidence="1">Cell membrane</location>
        <topology evidence="1">Multi-pass membrane protein</topology>
    </subcellularLocation>
</comment>
<evidence type="ECO:0000256" key="7">
    <source>
        <dbReference type="SAM" id="Phobius"/>
    </source>
</evidence>
<dbReference type="InterPro" id="IPR050366">
    <property type="entry name" value="BP-dependent_transpt_permease"/>
</dbReference>
<sequence>MSKTSFSSLLLGSKLASKISTGDRKKRFLQAGPISIAFLSIAALISFTASFWVPQDPSYQDLFFRLVPPFTDGETASYLLGSDQLGRDVFSRLIHGGKISFAVGLATATLAMLIGGFLGLIAAYFRGWQEAVILRIVDIQTAFPFLIVAIAIVSIVGSGVLTIIVTLVVWLWTPFARLAHAKSLSVKESEFYRAAISSGRSGFGLVFQHIVPNIVGSMMVVWTFVVAQTIIAESSMSYLGLGVPLSTPTWGSMLSEGRNYLETAWWIATFPAIAILFTVLSVNVFGDWLSDRLDPQTKDI</sequence>
<dbReference type="AlphaFoldDB" id="A0A6J6EIF6"/>
<dbReference type="InterPro" id="IPR000515">
    <property type="entry name" value="MetI-like"/>
</dbReference>
<proteinExistence type="predicted"/>
<dbReference type="EMBL" id="CAEZTK010000086">
    <property type="protein sequence ID" value="CAB4574183.1"/>
    <property type="molecule type" value="Genomic_DNA"/>
</dbReference>
<accession>A0A6J6EIF6</accession>
<dbReference type="GO" id="GO:0055085">
    <property type="term" value="P:transmembrane transport"/>
    <property type="evidence" value="ECO:0007669"/>
    <property type="project" value="InterPro"/>
</dbReference>
<feature type="transmembrane region" description="Helical" evidence="7">
    <location>
        <begin position="101"/>
        <end position="125"/>
    </location>
</feature>
<dbReference type="PANTHER" id="PTHR43386">
    <property type="entry name" value="OLIGOPEPTIDE TRANSPORT SYSTEM PERMEASE PROTEIN APPC"/>
    <property type="match status" value="1"/>
</dbReference>
<dbReference type="InterPro" id="IPR035906">
    <property type="entry name" value="MetI-like_sf"/>
</dbReference>
<organism evidence="9">
    <name type="scientific">freshwater metagenome</name>
    <dbReference type="NCBI Taxonomy" id="449393"/>
    <lineage>
        <taxon>unclassified sequences</taxon>
        <taxon>metagenomes</taxon>
        <taxon>ecological metagenomes</taxon>
    </lineage>
</organism>
<feature type="transmembrane region" description="Helical" evidence="7">
    <location>
        <begin position="210"/>
        <end position="231"/>
    </location>
</feature>
<evidence type="ECO:0000256" key="3">
    <source>
        <dbReference type="ARBA" id="ARBA00022475"/>
    </source>
</evidence>
<dbReference type="PROSITE" id="PS50928">
    <property type="entry name" value="ABC_TM1"/>
    <property type="match status" value="1"/>
</dbReference>
<dbReference type="SUPFAM" id="SSF161098">
    <property type="entry name" value="MetI-like"/>
    <property type="match status" value="1"/>
</dbReference>
<keyword evidence="4 7" id="KW-0812">Transmembrane</keyword>
<name>A0A6J6EIF6_9ZZZZ</name>
<evidence type="ECO:0000256" key="2">
    <source>
        <dbReference type="ARBA" id="ARBA00022448"/>
    </source>
</evidence>
<feature type="transmembrane region" description="Helical" evidence="7">
    <location>
        <begin position="32"/>
        <end position="53"/>
    </location>
</feature>
<evidence type="ECO:0000256" key="6">
    <source>
        <dbReference type="ARBA" id="ARBA00023136"/>
    </source>
</evidence>
<feature type="transmembrane region" description="Helical" evidence="7">
    <location>
        <begin position="263"/>
        <end position="285"/>
    </location>
</feature>
<dbReference type="CDD" id="cd06261">
    <property type="entry name" value="TM_PBP2"/>
    <property type="match status" value="1"/>
</dbReference>
<keyword evidence="6 7" id="KW-0472">Membrane</keyword>
<evidence type="ECO:0000313" key="9">
    <source>
        <dbReference type="EMBL" id="CAB4574183.1"/>
    </source>
</evidence>
<protein>
    <submittedName>
        <fullName evidence="9">Unannotated protein</fullName>
    </submittedName>
</protein>
<evidence type="ECO:0000256" key="1">
    <source>
        <dbReference type="ARBA" id="ARBA00004651"/>
    </source>
</evidence>
<reference evidence="9" key="1">
    <citation type="submission" date="2020-05" db="EMBL/GenBank/DDBJ databases">
        <authorList>
            <person name="Chiriac C."/>
            <person name="Salcher M."/>
            <person name="Ghai R."/>
            <person name="Kavagutti S V."/>
        </authorList>
    </citation>
    <scope>NUCLEOTIDE SEQUENCE</scope>
</reference>
<keyword evidence="2" id="KW-0813">Transport</keyword>
<keyword evidence="5 7" id="KW-1133">Transmembrane helix</keyword>
<keyword evidence="3" id="KW-1003">Cell membrane</keyword>
<evidence type="ECO:0000259" key="8">
    <source>
        <dbReference type="PROSITE" id="PS50928"/>
    </source>
</evidence>
<gene>
    <name evidence="9" type="ORF">UFOPK1643_00943</name>
</gene>
<feature type="transmembrane region" description="Helical" evidence="7">
    <location>
        <begin position="145"/>
        <end position="172"/>
    </location>
</feature>
<dbReference type="PANTHER" id="PTHR43386:SF1">
    <property type="entry name" value="D,D-DIPEPTIDE TRANSPORT SYSTEM PERMEASE PROTEIN DDPC-RELATED"/>
    <property type="match status" value="1"/>
</dbReference>